<dbReference type="AlphaFoldDB" id="A0AA38RIB6"/>
<dbReference type="CDD" id="cd00067">
    <property type="entry name" value="GAL4"/>
    <property type="match status" value="1"/>
</dbReference>
<comment type="caution">
    <text evidence="9">The sequence shown here is derived from an EMBL/GenBank/DDBJ whole genome shotgun (WGS) entry which is preliminary data.</text>
</comment>
<evidence type="ECO:0000256" key="6">
    <source>
        <dbReference type="ARBA" id="ARBA00023242"/>
    </source>
</evidence>
<evidence type="ECO:0000256" key="2">
    <source>
        <dbReference type="ARBA" id="ARBA00022833"/>
    </source>
</evidence>
<dbReference type="CDD" id="cd12148">
    <property type="entry name" value="fungal_TF_MHR"/>
    <property type="match status" value="1"/>
</dbReference>
<evidence type="ECO:0000313" key="10">
    <source>
        <dbReference type="Proteomes" id="UP001174691"/>
    </source>
</evidence>
<sequence length="504" mass="56455">MADSDLGMPRKRRRPAKSCEQCRHRKIRCDQNLPCAACIRARSSLQCSYRVDSLGPSNINADASSVLTPESRSEPAQHRLEVNTQQEETISELRRHIQQLEAQLVSLRQPNRPPPPLDSTAVQTTTLPQPRDRVSAEISQSSQAPDTCIPATTPRLRNAPDKTKLFGQSHWLHTAEKFQIIGKFDATEVEPSFNATQTELNNLVKETRGLRHALIAQNSVQLVSPVPDLAGTLPPKVVCDELARSYFRTFEAMYRIVHVPTFWREKFLDIYLRKYTMLLHRPFMLQARKDPCFYLARKVCVESATVIGSYSSNPDLDSETVDDLSRLSMVGRGVFKCALSLDVIMVLALEVITQLEEEGPHQSVPDPLDEINRAGRAPLVQILERISDQLLRIIRNGSPSLKRYMFLSGYRSQIRAMESGQPVKQAVYEAILESMKKCNSVLQGQARLAGSSGAEASAMDVPDAAAAPFYQMDMGSVDTDTPWDISYLLDLPLMGEEGQANWMM</sequence>
<keyword evidence="4" id="KW-0238">DNA-binding</keyword>
<dbReference type="InterPro" id="IPR051430">
    <property type="entry name" value="Fungal_TF_Env_Response"/>
</dbReference>
<dbReference type="SUPFAM" id="SSF57701">
    <property type="entry name" value="Zn2/Cys6 DNA-binding domain"/>
    <property type="match status" value="1"/>
</dbReference>
<dbReference type="SMART" id="SM00066">
    <property type="entry name" value="GAL4"/>
    <property type="match status" value="1"/>
</dbReference>
<dbReference type="Pfam" id="PF00172">
    <property type="entry name" value="Zn_clus"/>
    <property type="match status" value="1"/>
</dbReference>
<dbReference type="GO" id="GO:0005634">
    <property type="term" value="C:nucleus"/>
    <property type="evidence" value="ECO:0007669"/>
    <property type="project" value="TreeGrafter"/>
</dbReference>
<dbReference type="GO" id="GO:0001228">
    <property type="term" value="F:DNA-binding transcription activator activity, RNA polymerase II-specific"/>
    <property type="evidence" value="ECO:0007669"/>
    <property type="project" value="TreeGrafter"/>
</dbReference>
<accession>A0AA38RIB6</accession>
<dbReference type="GO" id="GO:0008270">
    <property type="term" value="F:zinc ion binding"/>
    <property type="evidence" value="ECO:0007669"/>
    <property type="project" value="InterPro"/>
</dbReference>
<dbReference type="PROSITE" id="PS50048">
    <property type="entry name" value="ZN2_CY6_FUNGAL_2"/>
    <property type="match status" value="1"/>
</dbReference>
<keyword evidence="5" id="KW-0804">Transcription</keyword>
<keyword evidence="1" id="KW-0479">Metal-binding</keyword>
<dbReference type="PANTHER" id="PTHR31944:SF129">
    <property type="entry name" value="ASPYRIDONES CLUSTER REGULATOR APDR-RELATED"/>
    <property type="match status" value="1"/>
</dbReference>
<organism evidence="9 10">
    <name type="scientific">Coniochaeta hoffmannii</name>
    <dbReference type="NCBI Taxonomy" id="91930"/>
    <lineage>
        <taxon>Eukaryota</taxon>
        <taxon>Fungi</taxon>
        <taxon>Dikarya</taxon>
        <taxon>Ascomycota</taxon>
        <taxon>Pezizomycotina</taxon>
        <taxon>Sordariomycetes</taxon>
        <taxon>Sordariomycetidae</taxon>
        <taxon>Coniochaetales</taxon>
        <taxon>Coniochaetaceae</taxon>
        <taxon>Coniochaeta</taxon>
    </lineage>
</organism>
<protein>
    <recommendedName>
        <fullName evidence="8">Zn(2)-C6 fungal-type domain-containing protein</fullName>
    </recommendedName>
</protein>
<keyword evidence="10" id="KW-1185">Reference proteome</keyword>
<name>A0AA38RIB6_9PEZI</name>
<dbReference type="Proteomes" id="UP001174691">
    <property type="component" value="Unassembled WGS sequence"/>
</dbReference>
<reference evidence="9" key="1">
    <citation type="submission" date="2022-07" db="EMBL/GenBank/DDBJ databases">
        <title>Fungi with potential for degradation of polypropylene.</title>
        <authorList>
            <person name="Gostincar C."/>
        </authorList>
    </citation>
    <scope>NUCLEOTIDE SEQUENCE</scope>
    <source>
        <strain evidence="9">EXF-13287</strain>
    </source>
</reference>
<evidence type="ECO:0000313" key="9">
    <source>
        <dbReference type="EMBL" id="KAJ9138315.1"/>
    </source>
</evidence>
<evidence type="ECO:0000256" key="1">
    <source>
        <dbReference type="ARBA" id="ARBA00022723"/>
    </source>
</evidence>
<dbReference type="GO" id="GO:0000978">
    <property type="term" value="F:RNA polymerase II cis-regulatory region sequence-specific DNA binding"/>
    <property type="evidence" value="ECO:0007669"/>
    <property type="project" value="TreeGrafter"/>
</dbReference>
<evidence type="ECO:0000256" key="5">
    <source>
        <dbReference type="ARBA" id="ARBA00023163"/>
    </source>
</evidence>
<evidence type="ECO:0000256" key="3">
    <source>
        <dbReference type="ARBA" id="ARBA00023015"/>
    </source>
</evidence>
<keyword evidence="3" id="KW-0805">Transcription regulation</keyword>
<dbReference type="InterPro" id="IPR001138">
    <property type="entry name" value="Zn2Cys6_DnaBD"/>
</dbReference>
<dbReference type="PANTHER" id="PTHR31944">
    <property type="entry name" value="HEME-RESPONSIVE ZINC FINGER TRANSCRIPTION FACTOR HAP1"/>
    <property type="match status" value="1"/>
</dbReference>
<feature type="region of interest" description="Disordered" evidence="7">
    <location>
        <begin position="106"/>
        <end position="153"/>
    </location>
</feature>
<keyword evidence="6" id="KW-0539">Nucleus</keyword>
<evidence type="ECO:0000259" key="8">
    <source>
        <dbReference type="PROSITE" id="PS50048"/>
    </source>
</evidence>
<feature type="domain" description="Zn(2)-C6 fungal-type" evidence="8">
    <location>
        <begin position="18"/>
        <end position="49"/>
    </location>
</feature>
<dbReference type="PROSITE" id="PS00463">
    <property type="entry name" value="ZN2_CY6_FUNGAL_1"/>
    <property type="match status" value="1"/>
</dbReference>
<proteinExistence type="predicted"/>
<gene>
    <name evidence="9" type="ORF">NKR19_g7872</name>
</gene>
<evidence type="ECO:0000256" key="7">
    <source>
        <dbReference type="SAM" id="MobiDB-lite"/>
    </source>
</evidence>
<dbReference type="Gene3D" id="4.10.240.10">
    <property type="entry name" value="Zn(2)-C6 fungal-type DNA-binding domain"/>
    <property type="match status" value="1"/>
</dbReference>
<dbReference type="InterPro" id="IPR036864">
    <property type="entry name" value="Zn2-C6_fun-type_DNA-bd_sf"/>
</dbReference>
<dbReference type="EMBL" id="JANBVN010000146">
    <property type="protein sequence ID" value="KAJ9138315.1"/>
    <property type="molecule type" value="Genomic_DNA"/>
</dbReference>
<keyword evidence="2" id="KW-0862">Zinc</keyword>
<evidence type="ECO:0000256" key="4">
    <source>
        <dbReference type="ARBA" id="ARBA00023125"/>
    </source>
</evidence>